<sequence>MAAEESKISWAYLVVAYTTDIERMTGQWAPFSQPGDSGSCVFDHTGRVVGIINGGQESVEVERFGKHYQRVGSTLPPEDSTTSSTPKGYTDFEKLYGRERKGAVDITFVTPIDWILDDIKEFTGYTAKII</sequence>
<dbReference type="InterPro" id="IPR043504">
    <property type="entry name" value="Peptidase_S1_PA_chymotrypsin"/>
</dbReference>
<gene>
    <name evidence="1" type="ORF">MAA_11411</name>
</gene>
<organism evidence="1 2">
    <name type="scientific">Metarhizium robertsii (strain ARSEF 23 / ATCC MYA-3075)</name>
    <name type="common">Metarhizium anisopliae (strain ARSEF 23)</name>
    <dbReference type="NCBI Taxonomy" id="655844"/>
    <lineage>
        <taxon>Eukaryota</taxon>
        <taxon>Fungi</taxon>
        <taxon>Dikarya</taxon>
        <taxon>Ascomycota</taxon>
        <taxon>Pezizomycotina</taxon>
        <taxon>Sordariomycetes</taxon>
        <taxon>Hypocreomycetidae</taxon>
        <taxon>Hypocreales</taxon>
        <taxon>Clavicipitaceae</taxon>
        <taxon>Metarhizium</taxon>
    </lineage>
</organism>
<dbReference type="GeneID" id="23632859"/>
<evidence type="ECO:0000313" key="2">
    <source>
        <dbReference type="Proteomes" id="UP000002498"/>
    </source>
</evidence>
<reference evidence="1 2" key="1">
    <citation type="journal article" date="2011" name="PLoS Genet.">
        <title>Genome sequencing and comparative transcriptomics of the model entomopathogenic fungi Metarhizium anisopliae and M. acridum.</title>
        <authorList>
            <person name="Gao Q."/>
            <person name="Jin K."/>
            <person name="Ying S.H."/>
            <person name="Zhang Y."/>
            <person name="Xiao G."/>
            <person name="Shang Y."/>
            <person name="Duan Z."/>
            <person name="Hu X."/>
            <person name="Xie X.Q."/>
            <person name="Zhou G."/>
            <person name="Peng G."/>
            <person name="Luo Z."/>
            <person name="Huang W."/>
            <person name="Wang B."/>
            <person name="Fang W."/>
            <person name="Wang S."/>
            <person name="Zhong Y."/>
            <person name="Ma L.J."/>
            <person name="St Leger R.J."/>
            <person name="Zhao G.P."/>
            <person name="Pei Y."/>
            <person name="Feng M.G."/>
            <person name="Xia Y."/>
            <person name="Wang C."/>
        </authorList>
    </citation>
    <scope>NUCLEOTIDE SEQUENCE [LARGE SCALE GENOMIC DNA]</scope>
    <source>
        <strain evidence="2">ARSEF 23 / ATCC MYA-3075</strain>
    </source>
</reference>
<dbReference type="EMBL" id="ADNJ02000007">
    <property type="protein sequence ID" value="KHO11020.1"/>
    <property type="molecule type" value="Genomic_DNA"/>
</dbReference>
<comment type="caution">
    <text evidence="1">The sequence shown here is derived from an EMBL/GenBank/DDBJ whole genome shotgun (WGS) entry which is preliminary data.</text>
</comment>
<proteinExistence type="predicted"/>
<dbReference type="Gene3D" id="2.40.10.10">
    <property type="entry name" value="Trypsin-like serine proteases"/>
    <property type="match status" value="1"/>
</dbReference>
<dbReference type="HOGENOM" id="CLU_1938660_0_0_1"/>
<dbReference type="SUPFAM" id="SSF50494">
    <property type="entry name" value="Trypsin-like serine proteases"/>
    <property type="match status" value="1"/>
</dbReference>
<dbReference type="InterPro" id="IPR009003">
    <property type="entry name" value="Peptidase_S1_PA"/>
</dbReference>
<dbReference type="Proteomes" id="UP000002498">
    <property type="component" value="Unassembled WGS sequence"/>
</dbReference>
<dbReference type="KEGG" id="maj:MAA_11411"/>
<keyword evidence="2" id="KW-1185">Reference proteome</keyword>
<protein>
    <submittedName>
        <fullName evidence="1">Nucleotide-binding, alpha-beta plait</fullName>
    </submittedName>
</protein>
<accession>A0A0B2XE59</accession>
<dbReference type="AlphaFoldDB" id="A0A0B2XE59"/>
<name>A0A0B2XE59_METRA</name>
<dbReference type="OrthoDB" id="5424209at2759"/>
<reference evidence="1 2" key="2">
    <citation type="journal article" date="2014" name="Proc. Natl. Acad. Sci. U.S.A.">
        <title>Trajectory and genomic determinants of fungal-pathogen speciation and host adaptation.</title>
        <authorList>
            <person name="Hu X."/>
            <person name="Xiao G."/>
            <person name="Zheng P."/>
            <person name="Shang Y."/>
            <person name="Su Y."/>
            <person name="Zhang X."/>
            <person name="Liu X."/>
            <person name="Zhan S."/>
            <person name="St Leger R.J."/>
            <person name="Wang C."/>
        </authorList>
    </citation>
    <scope>GENOME REANNOTATION</scope>
    <source>
        <strain evidence="2">ARSEF 23 / ATCC MYA-3075</strain>
    </source>
</reference>
<evidence type="ECO:0000313" key="1">
    <source>
        <dbReference type="EMBL" id="KHO11020.1"/>
    </source>
</evidence>
<dbReference type="RefSeq" id="XP_011411707.1">
    <property type="nucleotide sequence ID" value="XM_011413405.1"/>
</dbReference>